<dbReference type="Proteomes" id="UP000238426">
    <property type="component" value="Unassembled WGS sequence"/>
</dbReference>
<protein>
    <submittedName>
        <fullName evidence="1">Uncharacterized protein</fullName>
    </submittedName>
</protein>
<name>A0A2T1NEN4_9FLAO</name>
<evidence type="ECO:0000313" key="2">
    <source>
        <dbReference type="Proteomes" id="UP000238426"/>
    </source>
</evidence>
<dbReference type="RefSeq" id="WP_106463021.1">
    <property type="nucleotide sequence ID" value="NZ_PXOQ01000007.1"/>
</dbReference>
<accession>A0A2T1NEN4</accession>
<reference evidence="1 2" key="1">
    <citation type="submission" date="2018-03" db="EMBL/GenBank/DDBJ databases">
        <title>Mesoflavibacter sp. HG37 and Mesoflavibacter sp. HG96 sp.nov., two marine bacteria isolated from seawater of Western Pacific Ocean.</title>
        <authorList>
            <person name="Cheng H."/>
            <person name="Wu Y.-H."/>
            <person name="Guo L.-L."/>
            <person name="Xu X.-W."/>
        </authorList>
    </citation>
    <scope>NUCLEOTIDE SEQUENCE [LARGE SCALE GENOMIC DNA]</scope>
    <source>
        <strain evidence="1 2">KCTC 32269</strain>
    </source>
</reference>
<gene>
    <name evidence="1" type="ORF">C7H52_06295</name>
</gene>
<proteinExistence type="predicted"/>
<keyword evidence="2" id="KW-1185">Reference proteome</keyword>
<evidence type="ECO:0000313" key="1">
    <source>
        <dbReference type="EMBL" id="PSG90880.1"/>
    </source>
</evidence>
<dbReference type="EMBL" id="PXOQ01000007">
    <property type="protein sequence ID" value="PSG90880.1"/>
    <property type="molecule type" value="Genomic_DNA"/>
</dbReference>
<dbReference type="AlphaFoldDB" id="A0A2T1NEN4"/>
<organism evidence="1 2">
    <name type="scientific">Aurantibacter aestuarii</name>
    <dbReference type="NCBI Taxonomy" id="1266046"/>
    <lineage>
        <taxon>Bacteria</taxon>
        <taxon>Pseudomonadati</taxon>
        <taxon>Bacteroidota</taxon>
        <taxon>Flavobacteriia</taxon>
        <taxon>Flavobacteriales</taxon>
        <taxon>Flavobacteriaceae</taxon>
        <taxon>Aurantibacter</taxon>
    </lineage>
</organism>
<sequence>MRKSRLNTHRIYNNSNEFIENVLQASIVNNGTNDVVVFGQTLKTNEIFRIDASNTVFSLELEQIHFLTSGNATQNNVSIAYQTLQAENC</sequence>
<comment type="caution">
    <text evidence="1">The sequence shown here is derived from an EMBL/GenBank/DDBJ whole genome shotgun (WGS) entry which is preliminary data.</text>
</comment>